<dbReference type="InterPro" id="IPR001647">
    <property type="entry name" value="HTH_TetR"/>
</dbReference>
<dbReference type="SUPFAM" id="SSF48498">
    <property type="entry name" value="Tetracyclin repressor-like, C-terminal domain"/>
    <property type="match status" value="1"/>
</dbReference>
<dbReference type="Pfam" id="PF21597">
    <property type="entry name" value="TetR_C_43"/>
    <property type="match status" value="1"/>
</dbReference>
<dbReference type="PANTHER" id="PTHR30055:SF234">
    <property type="entry name" value="HTH-TYPE TRANSCRIPTIONAL REGULATOR BETI"/>
    <property type="match status" value="1"/>
</dbReference>
<feature type="DNA-binding region" description="H-T-H motif" evidence="4">
    <location>
        <begin position="38"/>
        <end position="57"/>
    </location>
</feature>
<dbReference type="PROSITE" id="PS01081">
    <property type="entry name" value="HTH_TETR_1"/>
    <property type="match status" value="1"/>
</dbReference>
<protein>
    <submittedName>
        <fullName evidence="6">HTH-type transcriptional regulator TtgR</fullName>
    </submittedName>
</protein>
<dbReference type="Pfam" id="PF00440">
    <property type="entry name" value="TetR_N"/>
    <property type="match status" value="1"/>
</dbReference>
<dbReference type="SUPFAM" id="SSF46689">
    <property type="entry name" value="Homeodomain-like"/>
    <property type="match status" value="1"/>
</dbReference>
<proteinExistence type="predicted"/>
<keyword evidence="2 4" id="KW-0238">DNA-binding</keyword>
<dbReference type="Proteomes" id="UP000033572">
    <property type="component" value="Unassembled WGS sequence"/>
</dbReference>
<dbReference type="InterPro" id="IPR009057">
    <property type="entry name" value="Homeodomain-like_sf"/>
</dbReference>
<feature type="domain" description="HTH tetR-type" evidence="5">
    <location>
        <begin position="16"/>
        <end position="75"/>
    </location>
</feature>
<sequence>MPTPTEKTRPLRLDAERNRAAILTAAATVYAERGSHTSLEEVATLAGVGVGTVYRRFPTKGLLIEALLEATMRDYAERIEAFAVQAETEPWEALRGHVMSLVHMQAKDRAFSEVIADPASSSDAFRDHHDRALRASLALTARAQSAGVLREDFHHRDLLILTRASHGVVAAGDPDGIGDPVRLAELFLDGLRRH</sequence>
<dbReference type="InterPro" id="IPR023772">
    <property type="entry name" value="DNA-bd_HTH_TetR-type_CS"/>
</dbReference>
<dbReference type="InterPro" id="IPR050109">
    <property type="entry name" value="HTH-type_TetR-like_transc_reg"/>
</dbReference>
<organism evidence="6 7">
    <name type="scientific">Microbacterium foliorum</name>
    <dbReference type="NCBI Taxonomy" id="104336"/>
    <lineage>
        <taxon>Bacteria</taxon>
        <taxon>Bacillati</taxon>
        <taxon>Actinomycetota</taxon>
        <taxon>Actinomycetes</taxon>
        <taxon>Micrococcales</taxon>
        <taxon>Microbacteriaceae</taxon>
        <taxon>Microbacterium</taxon>
    </lineage>
</organism>
<accession>A0A0F0KJV2</accession>
<dbReference type="AlphaFoldDB" id="A0A0F0KJV2"/>
<dbReference type="Gene3D" id="1.10.357.10">
    <property type="entry name" value="Tetracycline Repressor, domain 2"/>
    <property type="match status" value="1"/>
</dbReference>
<evidence type="ECO:0000256" key="3">
    <source>
        <dbReference type="ARBA" id="ARBA00023163"/>
    </source>
</evidence>
<gene>
    <name evidence="6" type="primary">ttgR_1</name>
    <name evidence="6" type="ORF">RN50_01832</name>
</gene>
<dbReference type="RefSeq" id="WP_045254185.1">
    <property type="nucleotide sequence ID" value="NZ_CP031425.1"/>
</dbReference>
<comment type="caution">
    <text evidence="6">The sequence shown here is derived from an EMBL/GenBank/DDBJ whole genome shotgun (WGS) entry which is preliminary data.</text>
</comment>
<evidence type="ECO:0000256" key="1">
    <source>
        <dbReference type="ARBA" id="ARBA00023015"/>
    </source>
</evidence>
<name>A0A0F0KJV2_9MICO</name>
<keyword evidence="7" id="KW-1185">Reference proteome</keyword>
<dbReference type="InterPro" id="IPR036271">
    <property type="entry name" value="Tet_transcr_reg_TetR-rel_C_sf"/>
</dbReference>
<evidence type="ECO:0000313" key="7">
    <source>
        <dbReference type="Proteomes" id="UP000033572"/>
    </source>
</evidence>
<evidence type="ECO:0000256" key="4">
    <source>
        <dbReference type="PROSITE-ProRule" id="PRU00335"/>
    </source>
</evidence>
<dbReference type="GO" id="GO:0003700">
    <property type="term" value="F:DNA-binding transcription factor activity"/>
    <property type="evidence" value="ECO:0007669"/>
    <property type="project" value="TreeGrafter"/>
</dbReference>
<dbReference type="PROSITE" id="PS50977">
    <property type="entry name" value="HTH_TETR_2"/>
    <property type="match status" value="1"/>
</dbReference>
<dbReference type="PATRIC" id="fig|104336.4.peg.1874"/>
<dbReference type="PRINTS" id="PR00455">
    <property type="entry name" value="HTHTETR"/>
</dbReference>
<keyword evidence="1" id="KW-0805">Transcription regulation</keyword>
<dbReference type="EMBL" id="JYIU01000041">
    <property type="protein sequence ID" value="KJL21148.1"/>
    <property type="molecule type" value="Genomic_DNA"/>
</dbReference>
<dbReference type="KEGG" id="mfol:DXT68_14350"/>
<evidence type="ECO:0000259" key="5">
    <source>
        <dbReference type="PROSITE" id="PS50977"/>
    </source>
</evidence>
<reference evidence="6 7" key="1">
    <citation type="submission" date="2015-02" db="EMBL/GenBank/DDBJ databases">
        <title>Draft genome sequences of ten Microbacterium spp. with emphasis on heavy metal contaminated environments.</title>
        <authorList>
            <person name="Corretto E."/>
        </authorList>
    </citation>
    <scope>NUCLEOTIDE SEQUENCE [LARGE SCALE GENOMIC DNA]</scope>
    <source>
        <strain evidence="6 7">DSM 12966</strain>
    </source>
</reference>
<evidence type="ECO:0000256" key="2">
    <source>
        <dbReference type="ARBA" id="ARBA00023125"/>
    </source>
</evidence>
<dbReference type="InterPro" id="IPR049445">
    <property type="entry name" value="TetR_SbtR-like_C"/>
</dbReference>
<dbReference type="GeneID" id="94445578"/>
<evidence type="ECO:0000313" key="6">
    <source>
        <dbReference type="EMBL" id="KJL21148.1"/>
    </source>
</evidence>
<keyword evidence="3" id="KW-0804">Transcription</keyword>
<dbReference type="PANTHER" id="PTHR30055">
    <property type="entry name" value="HTH-TYPE TRANSCRIPTIONAL REGULATOR RUTR"/>
    <property type="match status" value="1"/>
</dbReference>
<dbReference type="GO" id="GO:0000976">
    <property type="term" value="F:transcription cis-regulatory region binding"/>
    <property type="evidence" value="ECO:0007669"/>
    <property type="project" value="TreeGrafter"/>
</dbReference>